<dbReference type="CDD" id="cd04301">
    <property type="entry name" value="NAT_SF"/>
    <property type="match status" value="1"/>
</dbReference>
<feature type="non-terminal residue" evidence="2">
    <location>
        <position position="1"/>
    </location>
</feature>
<dbReference type="Gene3D" id="3.40.630.30">
    <property type="match status" value="1"/>
</dbReference>
<dbReference type="EMBL" id="UINC01000302">
    <property type="protein sequence ID" value="SUZ52913.1"/>
    <property type="molecule type" value="Genomic_DNA"/>
</dbReference>
<accession>A0A381NHA8</accession>
<proteinExistence type="predicted"/>
<evidence type="ECO:0000313" key="2">
    <source>
        <dbReference type="EMBL" id="SUZ52913.1"/>
    </source>
</evidence>
<sequence length="318" mass="35078">VLSVGLSRPAALFVVEGPDGALARAGAFQGSVKTRSGVIGLYETVPDPEGRHAAQLLIEAAIEWAVAHDLEELFAPVDVNTWFKYRIMLPPEAGASGPDPFSWEPTAPLEHQRHFLNQGFEVAASFETVGLHIPDTGEYTFGDLLTRTQSGYDTAVASGLRIDRLTSENVQAVLPELHALCADAFADNLLFEPIPLQTFHALYGNALTTMPGHFTFLARNQEGHLVGFLFTFPDRGWLVMKTIAVAPDLRGKRLGTALTHAVYREAGQAGFRRFITALVREDNVSRLMLDPQKMPGVETWTRRYELLRRRIPSRASQS</sequence>
<protein>
    <recommendedName>
        <fullName evidence="1">N-acetyltransferase domain-containing protein</fullName>
    </recommendedName>
</protein>
<dbReference type="InterPro" id="IPR000182">
    <property type="entry name" value="GNAT_dom"/>
</dbReference>
<evidence type="ECO:0000259" key="1">
    <source>
        <dbReference type="PROSITE" id="PS51186"/>
    </source>
</evidence>
<dbReference type="Pfam" id="PF00583">
    <property type="entry name" value="Acetyltransf_1"/>
    <property type="match status" value="1"/>
</dbReference>
<gene>
    <name evidence="2" type="ORF">METZ01_LOCUS5767</name>
</gene>
<dbReference type="AlphaFoldDB" id="A0A381NHA8"/>
<organism evidence="2">
    <name type="scientific">marine metagenome</name>
    <dbReference type="NCBI Taxonomy" id="408172"/>
    <lineage>
        <taxon>unclassified sequences</taxon>
        <taxon>metagenomes</taxon>
        <taxon>ecological metagenomes</taxon>
    </lineage>
</organism>
<feature type="domain" description="N-acetyltransferase" evidence="1">
    <location>
        <begin position="160"/>
        <end position="312"/>
    </location>
</feature>
<dbReference type="InterPro" id="IPR016181">
    <property type="entry name" value="Acyl_CoA_acyltransferase"/>
</dbReference>
<reference evidence="2" key="1">
    <citation type="submission" date="2018-05" db="EMBL/GenBank/DDBJ databases">
        <authorList>
            <person name="Lanie J.A."/>
            <person name="Ng W.-L."/>
            <person name="Kazmierczak K.M."/>
            <person name="Andrzejewski T.M."/>
            <person name="Davidsen T.M."/>
            <person name="Wayne K.J."/>
            <person name="Tettelin H."/>
            <person name="Glass J.I."/>
            <person name="Rusch D."/>
            <person name="Podicherti R."/>
            <person name="Tsui H.-C.T."/>
            <person name="Winkler M.E."/>
        </authorList>
    </citation>
    <scope>NUCLEOTIDE SEQUENCE</scope>
</reference>
<dbReference type="SUPFAM" id="SSF55729">
    <property type="entry name" value="Acyl-CoA N-acyltransferases (Nat)"/>
    <property type="match status" value="1"/>
</dbReference>
<dbReference type="GO" id="GO:0016747">
    <property type="term" value="F:acyltransferase activity, transferring groups other than amino-acyl groups"/>
    <property type="evidence" value="ECO:0007669"/>
    <property type="project" value="InterPro"/>
</dbReference>
<name>A0A381NHA8_9ZZZZ</name>
<dbReference type="PROSITE" id="PS51186">
    <property type="entry name" value="GNAT"/>
    <property type="match status" value="1"/>
</dbReference>